<dbReference type="EMBL" id="OV121135">
    <property type="protein sequence ID" value="CAH0555716.1"/>
    <property type="molecule type" value="Genomic_DNA"/>
</dbReference>
<dbReference type="PANTHER" id="PTHR21879">
    <property type="entry name" value="FI03362P-RELATED-RELATED"/>
    <property type="match status" value="1"/>
</dbReference>
<keyword evidence="1" id="KW-0812">Transmembrane</keyword>
<evidence type="ECO:0000256" key="2">
    <source>
        <dbReference type="SAM" id="SignalP"/>
    </source>
</evidence>
<evidence type="ECO:0000313" key="3">
    <source>
        <dbReference type="EMBL" id="CAH0555716.1"/>
    </source>
</evidence>
<feature type="signal peptide" evidence="2">
    <location>
        <begin position="1"/>
        <end position="19"/>
    </location>
</feature>
<name>A0A9P0FJ61_BRAAE</name>
<feature type="transmembrane region" description="Helical" evidence="1">
    <location>
        <begin position="107"/>
        <end position="140"/>
    </location>
</feature>
<keyword evidence="4" id="KW-1185">Reference proteome</keyword>
<dbReference type="Pfam" id="PF07898">
    <property type="entry name" value="DUF1676"/>
    <property type="match status" value="2"/>
</dbReference>
<evidence type="ECO:0000256" key="1">
    <source>
        <dbReference type="SAM" id="Phobius"/>
    </source>
</evidence>
<dbReference type="Proteomes" id="UP001154078">
    <property type="component" value="Chromosome 4"/>
</dbReference>
<feature type="transmembrane region" description="Helical" evidence="1">
    <location>
        <begin position="187"/>
        <end position="208"/>
    </location>
</feature>
<proteinExistence type="predicted"/>
<evidence type="ECO:0000313" key="4">
    <source>
        <dbReference type="Proteomes" id="UP001154078"/>
    </source>
</evidence>
<dbReference type="InterPro" id="IPR012464">
    <property type="entry name" value="DUF1676"/>
</dbReference>
<gene>
    <name evidence="3" type="ORF">MELIAE_LOCUS7004</name>
</gene>
<keyword evidence="1" id="KW-1133">Transmembrane helix</keyword>
<organism evidence="3 4">
    <name type="scientific">Brassicogethes aeneus</name>
    <name type="common">Rape pollen beetle</name>
    <name type="synonym">Meligethes aeneus</name>
    <dbReference type="NCBI Taxonomy" id="1431903"/>
    <lineage>
        <taxon>Eukaryota</taxon>
        <taxon>Metazoa</taxon>
        <taxon>Ecdysozoa</taxon>
        <taxon>Arthropoda</taxon>
        <taxon>Hexapoda</taxon>
        <taxon>Insecta</taxon>
        <taxon>Pterygota</taxon>
        <taxon>Neoptera</taxon>
        <taxon>Endopterygota</taxon>
        <taxon>Coleoptera</taxon>
        <taxon>Polyphaga</taxon>
        <taxon>Cucujiformia</taxon>
        <taxon>Nitidulidae</taxon>
        <taxon>Meligethinae</taxon>
        <taxon>Brassicogethes</taxon>
    </lineage>
</organism>
<protein>
    <submittedName>
        <fullName evidence="3">Uncharacterized protein</fullName>
    </submittedName>
</protein>
<keyword evidence="1" id="KW-0472">Membrane</keyword>
<feature type="transmembrane region" description="Helical" evidence="1">
    <location>
        <begin position="161"/>
        <end position="181"/>
    </location>
</feature>
<dbReference type="GO" id="GO:0016020">
    <property type="term" value="C:membrane"/>
    <property type="evidence" value="ECO:0007669"/>
    <property type="project" value="TreeGrafter"/>
</dbReference>
<dbReference type="AlphaFoldDB" id="A0A9P0FJ61"/>
<dbReference type="OrthoDB" id="6776351at2759"/>
<accession>A0A9P0FJ61</accession>
<reference evidence="3" key="1">
    <citation type="submission" date="2021-12" db="EMBL/GenBank/DDBJ databases">
        <authorList>
            <person name="King R."/>
        </authorList>
    </citation>
    <scope>NUCLEOTIDE SEQUENCE</scope>
</reference>
<feature type="chain" id="PRO_5040492453" evidence="2">
    <location>
        <begin position="20"/>
        <end position="260"/>
    </location>
</feature>
<keyword evidence="2" id="KW-0732">Signal</keyword>
<sequence length="260" mass="29822">MMNSWVLIFLIVIVDHVHSEEAGDNKDIVKDKKDNSCCDVSRRLTTWQGSWEMFPTVGTWSIQTKLPMTTDVEEEIDLGRQERGKYKVKKKFKKILLPLLLAYKLKFFTLIPVLIGGLVLLTGATGLAGFFFALFAATMGGQHLNNTDYHDIEARKKKDKYLLTLILGGLIVKAIVFPIALKVMAVMTSLAVLLSLMSLIISSIVGYIKVALRHQPRPFKVIHLTDHVWSKDEGIDWDNPYYEHEPYYDHDHYFDSREKY</sequence>